<protein>
    <submittedName>
        <fullName evidence="1">Uncharacterized protein</fullName>
    </submittedName>
</protein>
<dbReference type="EMBL" id="JACEFO010001963">
    <property type="protein sequence ID" value="KAF8691840.1"/>
    <property type="molecule type" value="Genomic_DNA"/>
</dbReference>
<evidence type="ECO:0000313" key="2">
    <source>
        <dbReference type="Proteomes" id="UP000636709"/>
    </source>
</evidence>
<dbReference type="Proteomes" id="UP000636709">
    <property type="component" value="Unassembled WGS sequence"/>
</dbReference>
<reference evidence="1" key="1">
    <citation type="submission" date="2020-07" db="EMBL/GenBank/DDBJ databases">
        <title>Genome sequence and genetic diversity analysis of an under-domesticated orphan crop, white fonio (Digitaria exilis).</title>
        <authorList>
            <person name="Bennetzen J.L."/>
            <person name="Chen S."/>
            <person name="Ma X."/>
            <person name="Wang X."/>
            <person name="Yssel A.E.J."/>
            <person name="Chaluvadi S.R."/>
            <person name="Johnson M."/>
            <person name="Gangashetty P."/>
            <person name="Hamidou F."/>
            <person name="Sanogo M.D."/>
            <person name="Zwaenepoel A."/>
            <person name="Wallace J."/>
            <person name="Van De Peer Y."/>
            <person name="Van Deynze A."/>
        </authorList>
    </citation>
    <scope>NUCLEOTIDE SEQUENCE</scope>
    <source>
        <tissue evidence="1">Leaves</tissue>
    </source>
</reference>
<name>A0A835B8C2_9POAL</name>
<accession>A0A835B8C2</accession>
<organism evidence="1 2">
    <name type="scientific">Digitaria exilis</name>
    <dbReference type="NCBI Taxonomy" id="1010633"/>
    <lineage>
        <taxon>Eukaryota</taxon>
        <taxon>Viridiplantae</taxon>
        <taxon>Streptophyta</taxon>
        <taxon>Embryophyta</taxon>
        <taxon>Tracheophyta</taxon>
        <taxon>Spermatophyta</taxon>
        <taxon>Magnoliopsida</taxon>
        <taxon>Liliopsida</taxon>
        <taxon>Poales</taxon>
        <taxon>Poaceae</taxon>
        <taxon>PACMAD clade</taxon>
        <taxon>Panicoideae</taxon>
        <taxon>Panicodae</taxon>
        <taxon>Paniceae</taxon>
        <taxon>Anthephorinae</taxon>
        <taxon>Digitaria</taxon>
    </lineage>
</organism>
<sequence>MGRKRGSGGAGLADGATTALYGNDVVKDVKVAAVVVLPPCRGLGLPGLVIQPTRPGSVQPRTEENCSFQSSSSTLTPLVCPALQGCNGNPTFSARGVCCRFDWVGVDSIHLDPLPLLLPPQVAAPQTLAWGRGGEGNILVLARAHRLRIRSLLEEEVVEGAIRAAVEGVNLVLTRLSSSSQGDMLAVELETTHILLGLLPPHPPDQRAL</sequence>
<dbReference type="AlphaFoldDB" id="A0A835B8C2"/>
<comment type="caution">
    <text evidence="1">The sequence shown here is derived from an EMBL/GenBank/DDBJ whole genome shotgun (WGS) entry which is preliminary data.</text>
</comment>
<gene>
    <name evidence="1" type="ORF">HU200_040243</name>
</gene>
<evidence type="ECO:0000313" key="1">
    <source>
        <dbReference type="EMBL" id="KAF8691840.1"/>
    </source>
</evidence>
<proteinExistence type="predicted"/>
<keyword evidence="2" id="KW-1185">Reference proteome</keyword>